<comment type="function">
    <text evidence="1">Transcriptional repressor of xylose-utilizing enzymes.</text>
</comment>
<dbReference type="Pfam" id="PF00480">
    <property type="entry name" value="ROK"/>
    <property type="match status" value="1"/>
</dbReference>
<dbReference type="SUPFAM" id="SSF46785">
    <property type="entry name" value="Winged helix' DNA-binding domain"/>
    <property type="match status" value="1"/>
</dbReference>
<dbReference type="CDD" id="cd24076">
    <property type="entry name" value="ASKHA_ATPase_ROK_BsXylR-like"/>
    <property type="match status" value="1"/>
</dbReference>
<evidence type="ECO:0000256" key="2">
    <source>
        <dbReference type="ARBA" id="ARBA00006479"/>
    </source>
</evidence>
<dbReference type="EMBL" id="CP041372">
    <property type="protein sequence ID" value="QKS70148.1"/>
    <property type="molecule type" value="Genomic_DNA"/>
</dbReference>
<keyword evidence="3" id="KW-0859">Xylose metabolism</keyword>
<comment type="similarity">
    <text evidence="2">Belongs to the ROK (NagC/XylR) family.</text>
</comment>
<dbReference type="InterPro" id="IPR049874">
    <property type="entry name" value="ROK_cs"/>
</dbReference>
<dbReference type="Proteomes" id="UP000318138">
    <property type="component" value="Chromosome"/>
</dbReference>
<dbReference type="InterPro" id="IPR000835">
    <property type="entry name" value="HTH_MarR-typ"/>
</dbReference>
<dbReference type="InterPro" id="IPR036388">
    <property type="entry name" value="WH-like_DNA-bd_sf"/>
</dbReference>
<protein>
    <submittedName>
        <fullName evidence="5">ROK family transcriptional regulator</fullName>
    </submittedName>
</protein>
<dbReference type="AlphaFoldDB" id="A0A859FBE7"/>
<keyword evidence="6" id="KW-1185">Reference proteome</keyword>
<dbReference type="RefSeq" id="WP_176008191.1">
    <property type="nucleotide sequence ID" value="NZ_CP041372.2"/>
</dbReference>
<evidence type="ECO:0000313" key="5">
    <source>
        <dbReference type="EMBL" id="QKS70148.1"/>
    </source>
</evidence>
<accession>A0A859FBE7</accession>
<organism evidence="5 6">
    <name type="scientific">Paenalkalicoccus suaedae</name>
    <dbReference type="NCBI Taxonomy" id="2592382"/>
    <lineage>
        <taxon>Bacteria</taxon>
        <taxon>Bacillati</taxon>
        <taxon>Bacillota</taxon>
        <taxon>Bacilli</taxon>
        <taxon>Bacillales</taxon>
        <taxon>Bacillaceae</taxon>
        <taxon>Paenalkalicoccus</taxon>
    </lineage>
</organism>
<gene>
    <name evidence="5" type="ORF">FLK61_25605</name>
</gene>
<dbReference type="PANTHER" id="PTHR18964">
    <property type="entry name" value="ROK (REPRESSOR, ORF, KINASE) FAMILY"/>
    <property type="match status" value="1"/>
</dbReference>
<dbReference type="GO" id="GO:0003700">
    <property type="term" value="F:DNA-binding transcription factor activity"/>
    <property type="evidence" value="ECO:0007669"/>
    <property type="project" value="InterPro"/>
</dbReference>
<dbReference type="GO" id="GO:0042732">
    <property type="term" value="P:D-xylose metabolic process"/>
    <property type="evidence" value="ECO:0007669"/>
    <property type="project" value="UniProtKB-KW"/>
</dbReference>
<evidence type="ECO:0000259" key="4">
    <source>
        <dbReference type="Pfam" id="PF01047"/>
    </source>
</evidence>
<name>A0A859FBE7_9BACI</name>
<evidence type="ECO:0000313" key="6">
    <source>
        <dbReference type="Proteomes" id="UP000318138"/>
    </source>
</evidence>
<dbReference type="SUPFAM" id="SSF53067">
    <property type="entry name" value="Actin-like ATPase domain"/>
    <property type="match status" value="1"/>
</dbReference>
<dbReference type="Gene3D" id="3.30.420.40">
    <property type="match status" value="2"/>
</dbReference>
<dbReference type="Gene3D" id="1.10.10.10">
    <property type="entry name" value="Winged helix-like DNA-binding domain superfamily/Winged helix DNA-binding domain"/>
    <property type="match status" value="1"/>
</dbReference>
<dbReference type="InterPro" id="IPR000600">
    <property type="entry name" value="ROK"/>
</dbReference>
<evidence type="ECO:0000256" key="1">
    <source>
        <dbReference type="ARBA" id="ARBA00002486"/>
    </source>
</evidence>
<reference evidence="6" key="1">
    <citation type="submission" date="2019-07" db="EMBL/GenBank/DDBJ databases">
        <title>Bacillus alkalisoli sp. nov. isolated from saline soil.</title>
        <authorList>
            <person name="Sun J.-Q."/>
            <person name="Xu L."/>
        </authorList>
    </citation>
    <scope>NUCLEOTIDE SEQUENCE [LARGE SCALE GENOMIC DNA]</scope>
    <source>
        <strain evidence="6">M4U3P1</strain>
    </source>
</reference>
<dbReference type="Pfam" id="PF01047">
    <property type="entry name" value="MarR"/>
    <property type="match status" value="1"/>
</dbReference>
<feature type="domain" description="HTH marR-type" evidence="4">
    <location>
        <begin position="13"/>
        <end position="58"/>
    </location>
</feature>
<keyword evidence="3" id="KW-0119">Carbohydrate metabolism</keyword>
<dbReference type="InterPro" id="IPR036390">
    <property type="entry name" value="WH_DNA-bd_sf"/>
</dbReference>
<dbReference type="PROSITE" id="PS01125">
    <property type="entry name" value="ROK"/>
    <property type="match status" value="1"/>
</dbReference>
<evidence type="ECO:0000256" key="3">
    <source>
        <dbReference type="ARBA" id="ARBA00022629"/>
    </source>
</evidence>
<dbReference type="PANTHER" id="PTHR18964:SF149">
    <property type="entry name" value="BIFUNCTIONAL UDP-N-ACETYLGLUCOSAMINE 2-EPIMERASE_N-ACETYLMANNOSAMINE KINASE"/>
    <property type="match status" value="1"/>
</dbReference>
<dbReference type="KEGG" id="psua:FLK61_25605"/>
<sequence length="399" mass="42644">MAGQAGSFKLMKSLNRALILQTIRESEPISRSEIAKRTKLTPPTVTNIVNELLEEELVLESKVGSSNGGRKPIMLTIHADSRYTIGVDVGVKKIRLSLMNMNARIDQTKRVEMPERLTNDTFLSLLETSIEDFLEEIGAYKDSVIGVGIAMHGIVDATSGESIHAPTLKLRHVPIKASLEAALSLPVFVENDAKAMALGEKWFGAGKDYSSFISVNIGEGVGAGVVIRDKLWSGATGLAGEIGHTVLHPDGPTCSCGRKGCLQAFVSGEALRLQAAQAPEESALKKIKEADGAAVYEAAKSGDDFSQRVLREAGKYLGLGLVNIVHFMNPKLVIIGGGVAKAEEYLEAPMKQVLGERALTEDAGETEVVFSPLGEKAALIGAGTLVLSHLFHYEQAGKL</sequence>
<dbReference type="InterPro" id="IPR043129">
    <property type="entry name" value="ATPase_NBD"/>
</dbReference>
<proteinExistence type="inferred from homology"/>